<evidence type="ECO:0000256" key="1">
    <source>
        <dbReference type="SAM" id="MobiDB-lite"/>
    </source>
</evidence>
<keyword evidence="3" id="KW-1185">Reference proteome</keyword>
<name>A0A1V0GYH0_9RHOB</name>
<dbReference type="AlphaFoldDB" id="A0A1V0GYH0"/>
<evidence type="ECO:0000313" key="3">
    <source>
        <dbReference type="Proteomes" id="UP000191257"/>
    </source>
</evidence>
<accession>A0A1V0GYH0</accession>
<feature type="region of interest" description="Disordered" evidence="1">
    <location>
        <begin position="101"/>
        <end position="132"/>
    </location>
</feature>
<evidence type="ECO:0000313" key="2">
    <source>
        <dbReference type="EMBL" id="ARC38913.1"/>
    </source>
</evidence>
<reference evidence="2" key="1">
    <citation type="submission" date="2017-12" db="EMBL/GenBank/DDBJ databases">
        <title>FDA dAtabase for Regulatory Grade micrObial Sequences (FDA-ARGOS): Supporting development and validation of Infectious Disease Dx tests.</title>
        <authorList>
            <person name="Campos J."/>
            <person name="Goldberg B."/>
            <person name="Tallon L."/>
            <person name="Sadzewicz L."/>
            <person name="Sengamalay N."/>
            <person name="Ott S."/>
            <person name="Godinez A."/>
            <person name="Nagaraj S."/>
            <person name="Vyas G."/>
            <person name="Aluvathingal J."/>
            <person name="Nadendla S."/>
            <person name="Geyer C."/>
            <person name="Nandy P."/>
            <person name="Hobson J."/>
            <person name="Sichtig H."/>
        </authorList>
    </citation>
    <scope>NUCLEOTIDE SEQUENCE</scope>
    <source>
        <strain evidence="2">FDAARGOS_252</strain>
        <plasmid evidence="2">unnamed4</plasmid>
    </source>
</reference>
<dbReference type="RefSeq" id="WP_080623184.1">
    <property type="nucleotide sequence ID" value="NZ_CALTWI010000045.1"/>
</dbReference>
<protein>
    <submittedName>
        <fullName evidence="2">Uncharacterized protein</fullName>
    </submittedName>
</protein>
<proteinExistence type="predicted"/>
<dbReference type="Proteomes" id="UP000191257">
    <property type="component" value="Plasmid unnamed4"/>
</dbReference>
<sequence length="132" mass="15000">MAVREPALTKIRDVVFDSGIQDYLAKGWDIEVVCLDAFLKNSYWSGQWVILMRSPDDQQEVPLVSVRSSRQSDMRLFKSANAVLSFLYQYGVGAPHLPLRPSERRRQVVDSEPGTPPLEPRPDPSDVVQEQE</sequence>
<organism evidence="2 3">
    <name type="scientific">Paracoccus yeei</name>
    <dbReference type="NCBI Taxonomy" id="147645"/>
    <lineage>
        <taxon>Bacteria</taxon>
        <taxon>Pseudomonadati</taxon>
        <taxon>Pseudomonadota</taxon>
        <taxon>Alphaproteobacteria</taxon>
        <taxon>Rhodobacterales</taxon>
        <taxon>Paracoccaceae</taxon>
        <taxon>Paracoccus</taxon>
    </lineage>
</organism>
<dbReference type="KEGG" id="pye:A6J80_21740"/>
<keyword evidence="2" id="KW-0614">Plasmid</keyword>
<gene>
    <name evidence="2" type="ORF">A6J80_21740</name>
</gene>
<dbReference type="EMBL" id="CP020444">
    <property type="protein sequence ID" value="ARC38913.1"/>
    <property type="molecule type" value="Genomic_DNA"/>
</dbReference>
<geneLocation type="plasmid" evidence="2 3">
    <name>unnamed4</name>
</geneLocation>